<dbReference type="GO" id="GO:0071949">
    <property type="term" value="F:FAD binding"/>
    <property type="evidence" value="ECO:0007669"/>
    <property type="project" value="InterPro"/>
</dbReference>
<feature type="compositionally biased region" description="Basic residues" evidence="6">
    <location>
        <begin position="407"/>
        <end position="421"/>
    </location>
</feature>
<dbReference type="PANTHER" id="PTHR42934">
    <property type="entry name" value="GLYCOLATE OXIDASE SUBUNIT GLCD"/>
    <property type="match status" value="1"/>
</dbReference>
<dbReference type="GO" id="GO:0016491">
    <property type="term" value="F:oxidoreductase activity"/>
    <property type="evidence" value="ECO:0007669"/>
    <property type="project" value="UniProtKB-KW"/>
</dbReference>
<evidence type="ECO:0000256" key="3">
    <source>
        <dbReference type="ARBA" id="ARBA00022630"/>
    </source>
</evidence>
<dbReference type="FunFam" id="1.10.45.10:FF:000001">
    <property type="entry name" value="D-lactate dehydrogenase mitochondrial"/>
    <property type="match status" value="1"/>
</dbReference>
<dbReference type="Gene3D" id="3.30.70.2740">
    <property type="match status" value="1"/>
</dbReference>
<dbReference type="PANTHER" id="PTHR42934:SF2">
    <property type="entry name" value="GLYCOLATE OXIDASE SUBUNIT GLCD"/>
    <property type="match status" value="1"/>
</dbReference>
<dbReference type="InterPro" id="IPR004113">
    <property type="entry name" value="FAD-bd_oxidored_4_C"/>
</dbReference>
<feature type="compositionally biased region" description="Low complexity" evidence="6">
    <location>
        <begin position="435"/>
        <end position="446"/>
    </location>
</feature>
<feature type="compositionally biased region" description="Low complexity" evidence="6">
    <location>
        <begin position="241"/>
        <end position="278"/>
    </location>
</feature>
<dbReference type="Gene3D" id="1.10.45.10">
    <property type="entry name" value="Vanillyl-alcohol Oxidase, Chain A, domain 4"/>
    <property type="match status" value="1"/>
</dbReference>
<dbReference type="InterPro" id="IPR036318">
    <property type="entry name" value="FAD-bd_PCMH-like_sf"/>
</dbReference>
<dbReference type="PROSITE" id="PS51387">
    <property type="entry name" value="FAD_PCMH"/>
    <property type="match status" value="1"/>
</dbReference>
<dbReference type="EC" id="1.-.-.-" evidence="8"/>
<dbReference type="Pfam" id="PF01565">
    <property type="entry name" value="FAD_binding_4"/>
    <property type="match status" value="1"/>
</dbReference>
<evidence type="ECO:0000313" key="8">
    <source>
        <dbReference type="EMBL" id="OSY52640.1"/>
    </source>
</evidence>
<feature type="compositionally biased region" description="Low complexity" evidence="6">
    <location>
        <begin position="166"/>
        <end position="198"/>
    </location>
</feature>
<reference evidence="8 9" key="1">
    <citation type="submission" date="2016-09" db="EMBL/GenBank/DDBJ databases">
        <title>Streptomyces fradiae DSM40063, a candidate organism with high potential of specific P450 cytochromes.</title>
        <authorList>
            <person name="Grumaz C."/>
            <person name="Vainshtein Y."/>
            <person name="Kirstahler P."/>
            <person name="Sohn K."/>
        </authorList>
    </citation>
    <scope>NUCLEOTIDE SEQUENCE [LARGE SCALE GENOMIC DNA]</scope>
    <source>
        <strain evidence="8 9">DSM 40063</strain>
    </source>
</reference>
<dbReference type="FunFam" id="3.30.70.2740:FF:000001">
    <property type="entry name" value="D-lactate dehydrogenase mitochondrial"/>
    <property type="match status" value="1"/>
</dbReference>
<feature type="compositionally biased region" description="Low complexity" evidence="6">
    <location>
        <begin position="207"/>
        <end position="226"/>
    </location>
</feature>
<evidence type="ECO:0000256" key="6">
    <source>
        <dbReference type="SAM" id="MobiDB-lite"/>
    </source>
</evidence>
<dbReference type="Proteomes" id="UP000194318">
    <property type="component" value="Unassembled WGS sequence"/>
</dbReference>
<protein>
    <submittedName>
        <fullName evidence="8">Putative FAD-linked oxidoreductase</fullName>
        <ecNumber evidence="8">1.-.-.-</ecNumber>
    </submittedName>
</protein>
<keyword evidence="5 8" id="KW-0560">Oxidoreductase</keyword>
<dbReference type="InterPro" id="IPR006094">
    <property type="entry name" value="Oxid_FAD_bind_N"/>
</dbReference>
<evidence type="ECO:0000259" key="7">
    <source>
        <dbReference type="PROSITE" id="PS51387"/>
    </source>
</evidence>
<evidence type="ECO:0000256" key="2">
    <source>
        <dbReference type="ARBA" id="ARBA00008000"/>
    </source>
</evidence>
<feature type="domain" description="FAD-binding PCMH-type" evidence="7">
    <location>
        <begin position="499"/>
        <end position="678"/>
    </location>
</feature>
<comment type="caution">
    <text evidence="8">The sequence shown here is derived from an EMBL/GenBank/DDBJ whole genome shotgun (WGS) entry which is preliminary data.</text>
</comment>
<dbReference type="Pfam" id="PF02913">
    <property type="entry name" value="FAD-oxidase_C"/>
    <property type="match status" value="1"/>
</dbReference>
<gene>
    <name evidence="8" type="ORF">BG846_01704</name>
</gene>
<name>A0A1Y2NZ94_STRFR</name>
<evidence type="ECO:0000313" key="9">
    <source>
        <dbReference type="Proteomes" id="UP000194318"/>
    </source>
</evidence>
<dbReference type="InterPro" id="IPR016164">
    <property type="entry name" value="FAD-linked_Oxase-like_C"/>
</dbReference>
<feature type="compositionally biased region" description="Low complexity" evidence="6">
    <location>
        <begin position="81"/>
        <end position="158"/>
    </location>
</feature>
<keyword evidence="4" id="KW-0274">FAD</keyword>
<dbReference type="AlphaFoldDB" id="A0A1Y2NZ94"/>
<dbReference type="EMBL" id="MIFZ01000151">
    <property type="protein sequence ID" value="OSY52640.1"/>
    <property type="molecule type" value="Genomic_DNA"/>
</dbReference>
<feature type="region of interest" description="Disordered" evidence="6">
    <location>
        <begin position="1"/>
        <end position="20"/>
    </location>
</feature>
<dbReference type="SUPFAM" id="SSF56176">
    <property type="entry name" value="FAD-binding/transporter-associated domain-like"/>
    <property type="match status" value="1"/>
</dbReference>
<dbReference type="InterPro" id="IPR051914">
    <property type="entry name" value="FAD-linked_OxidoTrans_Type4"/>
</dbReference>
<comment type="similarity">
    <text evidence="2">Belongs to the FAD-binding oxidoreductase/transferase type 4 family.</text>
</comment>
<dbReference type="InterPro" id="IPR016166">
    <property type="entry name" value="FAD-bd_PCMH"/>
</dbReference>
<accession>A0A1Y2NZ94</accession>
<evidence type="ECO:0000256" key="4">
    <source>
        <dbReference type="ARBA" id="ARBA00022827"/>
    </source>
</evidence>
<keyword evidence="3" id="KW-0285">Flavoprotein</keyword>
<evidence type="ECO:0000256" key="1">
    <source>
        <dbReference type="ARBA" id="ARBA00001974"/>
    </source>
</evidence>
<dbReference type="SUPFAM" id="SSF55103">
    <property type="entry name" value="FAD-linked oxidases, C-terminal domain"/>
    <property type="match status" value="1"/>
</dbReference>
<comment type="cofactor">
    <cofactor evidence="1">
        <name>FAD</name>
        <dbReference type="ChEBI" id="CHEBI:57692"/>
    </cofactor>
</comment>
<feature type="compositionally biased region" description="Low complexity" evidence="6">
    <location>
        <begin position="40"/>
        <end position="71"/>
    </location>
</feature>
<proteinExistence type="inferred from homology"/>
<dbReference type="InterPro" id="IPR016171">
    <property type="entry name" value="Vanillyl_alc_oxidase_C-sub2"/>
</dbReference>
<dbReference type="Gene3D" id="3.30.465.10">
    <property type="match status" value="1"/>
</dbReference>
<feature type="region of interest" description="Disordered" evidence="6">
    <location>
        <begin position="40"/>
        <end position="458"/>
    </location>
</feature>
<evidence type="ECO:0000256" key="5">
    <source>
        <dbReference type="ARBA" id="ARBA00023002"/>
    </source>
</evidence>
<organism evidence="8 9">
    <name type="scientific">Streptomyces fradiae ATCC 10745 = DSM 40063</name>
    <dbReference type="NCBI Taxonomy" id="1319510"/>
    <lineage>
        <taxon>Bacteria</taxon>
        <taxon>Bacillati</taxon>
        <taxon>Actinomycetota</taxon>
        <taxon>Actinomycetes</taxon>
        <taxon>Kitasatosporales</taxon>
        <taxon>Streptomycetaceae</taxon>
        <taxon>Streptomyces</taxon>
    </lineage>
</organism>
<feature type="compositionally biased region" description="Low complexity" evidence="6">
    <location>
        <begin position="300"/>
        <end position="319"/>
    </location>
</feature>
<sequence>MAGRSSAAYRSPASRAYSGSGRAFQAAAYTASASSARSSAASALARPASAGALPGTARSAASYRPSASRAYPRSHARSPSRRSAAARSAGVRARATASCATAAASSRHPRSRYSSTTRASAAAPVGRSFRSRSSAFPAAASSPSPRCASTSSASARHAPGCRRRASSAQRRTAAKSPRASASSPMPSTAAVLPSAAGRASRERRSARSAAGYAAGAPARAPRSAYAVPSTAHDRWSSGCPRSHASRSAISAARSRGEAPAPASTPAAARAAGPARPSGTPAPPARTPPGGASGPPGGNRPSDAPASTVPTSTAPTAASTPRRETRKPRVFRAEPPPSRAGPRTSRAEPRASQAEPRASQAEPRASRAEPRTRSTPPMRRKPRIRRKPAEPLGRPEPLGPPEPLGRPGHLRPRKPPRARNPPKNRSFFTPLMPLTVRAPGGAVPARPARTRPVHTDGPGCHAGIMDELLRRLRAGLPAEALITDPDVTPSYAADMAGLCPAGTPAVVVLPRTVDQVRHVMRTATALRVPVVPQGARTGLSGAANATDGCIVLSLVRMDRILEVNPVDRTAVVEPGVVNAALSRAVAEHGLYYPPDPSSWETCTIGGNIGTASGGLCCVKYGVTAEYVLGLDVVLADGRLLTTGRRTAKGVAGYDLTRLFVGSEGTLGIVVRAVLALRPKPPAGLVLAAEFASTAEACAAVCAIMERGHTPSLLELMDRTTVRAVDRLGHMGLPHTTAALLLVAFDTPEPAADLAAVGELCTAAGATQVVPADDPAESELLLQARRMSLPALETLAPATMIDDVCVPRSRLADMLDGTAAIARTYGLTIGVCAHAGDGNTHPVVCFDPADADEARRARESFDAIMALGLELGGTITGEHGVGLLKKEWLARELGPVGLELQRGIKRTFDPLNLLNPGKLF</sequence>
<dbReference type="InterPro" id="IPR016169">
    <property type="entry name" value="FAD-bd_PCMH_sub2"/>
</dbReference>